<feature type="region of interest" description="Disordered" evidence="3">
    <location>
        <begin position="99"/>
        <end position="120"/>
    </location>
</feature>
<reference evidence="5" key="1">
    <citation type="submission" date="2025-08" db="UniProtKB">
        <authorList>
            <consortium name="Ensembl"/>
        </authorList>
    </citation>
    <scope>IDENTIFICATION</scope>
</reference>
<dbReference type="Pfam" id="PF00017">
    <property type="entry name" value="SH2"/>
    <property type="match status" value="1"/>
</dbReference>
<dbReference type="Proteomes" id="UP000261660">
    <property type="component" value="Unplaced"/>
</dbReference>
<feature type="compositionally biased region" description="Polar residues" evidence="3">
    <location>
        <begin position="228"/>
        <end position="241"/>
    </location>
</feature>
<dbReference type="GeneTree" id="ENSGT00940000156835"/>
<dbReference type="PANTHER" id="PTHR14098">
    <property type="entry name" value="SH2 DOMAIN CONTAINING PROTEIN"/>
    <property type="match status" value="1"/>
</dbReference>
<sequence>MSLNNVPSKREMMRWNPQSLADYMRRLNLTGCDKAVVKGGISGAQFMKMTALDLQVFPGLYVPVISKIQSEIRKGDQRKAVGQKSKAQKFPQQAFVQEEEVWDSDEFENESDYDEEAQHQARGEDGYICALIEPQDEEASSDEYEVGEVTTKPTPQPRPAKLQDSKDRDPVPLPAERIVRPPIPCPPKVNNVPRRALRASAGQPILPIDRSKKPGKSGPSKNEPKISKGSTAEASSPSTSKVPKPRPPKLTDLYSRTSTPIQPPPLPPQPTPVNISIPDSEQKQCIQDLDPSWYGGQWTRHQAEVALREVNKDGAFIVRDSSKSSEDHPYTLMLLKQEKVFNIKIRNQGNSYSLGTRLNNKSFPGVKEMITHHTHNPLLLIDAADQSSEAQSLCCLLHPAGL</sequence>
<dbReference type="InParanoid" id="A0A3Q3FBN5"/>
<keyword evidence="6" id="KW-1185">Reference proteome</keyword>
<dbReference type="OrthoDB" id="9934029at2759"/>
<evidence type="ECO:0000256" key="2">
    <source>
        <dbReference type="PROSITE-ProRule" id="PRU00191"/>
    </source>
</evidence>
<feature type="compositionally biased region" description="Pro residues" evidence="3">
    <location>
        <begin position="261"/>
        <end position="271"/>
    </location>
</feature>
<evidence type="ECO:0000256" key="3">
    <source>
        <dbReference type="SAM" id="MobiDB-lite"/>
    </source>
</evidence>
<dbReference type="InterPro" id="IPR036860">
    <property type="entry name" value="SH2_dom_sf"/>
</dbReference>
<dbReference type="GO" id="GO:0007169">
    <property type="term" value="P:cell surface receptor protein tyrosine kinase signaling pathway"/>
    <property type="evidence" value="ECO:0007669"/>
    <property type="project" value="TreeGrafter"/>
</dbReference>
<proteinExistence type="predicted"/>
<dbReference type="AlphaFoldDB" id="A0A3Q3FBN5"/>
<evidence type="ECO:0000256" key="1">
    <source>
        <dbReference type="ARBA" id="ARBA00022999"/>
    </source>
</evidence>
<feature type="compositionally biased region" description="Acidic residues" evidence="3">
    <location>
        <begin position="137"/>
        <end position="146"/>
    </location>
</feature>
<dbReference type="STRING" id="56723.ENSLBEP00000017426"/>
<dbReference type="GO" id="GO:0035556">
    <property type="term" value="P:intracellular signal transduction"/>
    <property type="evidence" value="ECO:0007669"/>
    <property type="project" value="TreeGrafter"/>
</dbReference>
<dbReference type="InterPro" id="IPR013761">
    <property type="entry name" value="SAM/pointed_sf"/>
</dbReference>
<organism evidence="5 6">
    <name type="scientific">Labrus bergylta</name>
    <name type="common">ballan wrasse</name>
    <dbReference type="NCBI Taxonomy" id="56723"/>
    <lineage>
        <taxon>Eukaryota</taxon>
        <taxon>Metazoa</taxon>
        <taxon>Chordata</taxon>
        <taxon>Craniata</taxon>
        <taxon>Vertebrata</taxon>
        <taxon>Euteleostomi</taxon>
        <taxon>Actinopterygii</taxon>
        <taxon>Neopterygii</taxon>
        <taxon>Teleostei</taxon>
        <taxon>Neoteleostei</taxon>
        <taxon>Acanthomorphata</taxon>
        <taxon>Eupercaria</taxon>
        <taxon>Labriformes</taxon>
        <taxon>Labridae</taxon>
        <taxon>Labrus</taxon>
    </lineage>
</organism>
<dbReference type="SUPFAM" id="SSF55550">
    <property type="entry name" value="SH2 domain"/>
    <property type="match status" value="1"/>
</dbReference>
<dbReference type="Gene3D" id="1.10.150.50">
    <property type="entry name" value="Transcription Factor, Ets-1"/>
    <property type="match status" value="1"/>
</dbReference>
<dbReference type="PANTHER" id="PTHR14098:SF1">
    <property type="entry name" value="LYMPHOCYTE CYTOSOLIC PROTEIN 2"/>
    <property type="match status" value="1"/>
</dbReference>
<evidence type="ECO:0000313" key="6">
    <source>
        <dbReference type="Proteomes" id="UP000261660"/>
    </source>
</evidence>
<dbReference type="FunFam" id="3.30.505.10:FF:000016">
    <property type="entry name" value="B-cell linker protein isoform 2"/>
    <property type="match status" value="1"/>
</dbReference>
<feature type="compositionally biased region" description="Basic and acidic residues" evidence="3">
    <location>
        <begin position="161"/>
        <end position="170"/>
    </location>
</feature>
<evidence type="ECO:0000313" key="5">
    <source>
        <dbReference type="Ensembl" id="ENSLBEP00000017426.1"/>
    </source>
</evidence>
<evidence type="ECO:0000259" key="4">
    <source>
        <dbReference type="PROSITE" id="PS50001"/>
    </source>
</evidence>
<dbReference type="Ensembl" id="ENSLBET00000018410.1">
    <property type="protein sequence ID" value="ENSLBEP00000017426.1"/>
    <property type="gene ID" value="ENSLBEG00000013436.1"/>
</dbReference>
<protein>
    <submittedName>
        <fullName evidence="5">Lymphocyte cytosolic protein 2b</fullName>
    </submittedName>
</protein>
<dbReference type="PROSITE" id="PS50001">
    <property type="entry name" value="SH2"/>
    <property type="match status" value="1"/>
</dbReference>
<dbReference type="InterPro" id="IPR000980">
    <property type="entry name" value="SH2"/>
</dbReference>
<dbReference type="SMART" id="SM00252">
    <property type="entry name" value="SH2"/>
    <property type="match status" value="1"/>
</dbReference>
<reference evidence="5" key="2">
    <citation type="submission" date="2025-09" db="UniProtKB">
        <authorList>
            <consortium name="Ensembl"/>
        </authorList>
    </citation>
    <scope>IDENTIFICATION</scope>
</reference>
<feature type="domain" description="SH2" evidence="4">
    <location>
        <begin position="293"/>
        <end position="400"/>
    </location>
</feature>
<feature type="compositionally biased region" description="Acidic residues" evidence="3">
    <location>
        <begin position="99"/>
        <end position="115"/>
    </location>
</feature>
<dbReference type="PRINTS" id="PR00401">
    <property type="entry name" value="SH2DOMAIN"/>
</dbReference>
<dbReference type="Gene3D" id="3.30.505.10">
    <property type="entry name" value="SH2 domain"/>
    <property type="match status" value="1"/>
</dbReference>
<accession>A0A3Q3FBN5</accession>
<feature type="region of interest" description="Disordered" evidence="3">
    <location>
        <begin position="137"/>
        <end position="277"/>
    </location>
</feature>
<name>A0A3Q3FBN5_9LABR</name>
<dbReference type="GO" id="GO:0005737">
    <property type="term" value="C:cytoplasm"/>
    <property type="evidence" value="ECO:0007669"/>
    <property type="project" value="UniProtKB-ARBA"/>
</dbReference>
<keyword evidence="1 2" id="KW-0727">SH2 domain</keyword>
<dbReference type="InterPro" id="IPR051751">
    <property type="entry name" value="Immunoreceptor_sig_adapters"/>
</dbReference>